<reference evidence="2 3" key="1">
    <citation type="journal article" date="2018" name="Int. J. Syst. Evol. Microbiol.">
        <title>Pseudooceanicola lipolyticus sp. nov., a marine alphaproteobacterium, reclassification of Oceanicola flagellatus as Pseudooceanicola flagellatus comb. nov. and emended description of the genus Pseudooceanicola.</title>
        <authorList>
            <person name="Huang M.-M."/>
            <person name="Guo L.-L."/>
            <person name="Wu Y.-H."/>
            <person name="Lai Q.-L."/>
            <person name="Shao Z.-Z."/>
            <person name="Wang C.-S."/>
            <person name="Wu M."/>
            <person name="Xu X.-W."/>
        </authorList>
    </citation>
    <scope>NUCLEOTIDE SEQUENCE [LARGE SCALE GENOMIC DNA]</scope>
    <source>
        <strain evidence="2 3">157</strain>
    </source>
</reference>
<dbReference type="AlphaFoldDB" id="A0A2M8IUD4"/>
<feature type="domain" description="Hedgehog/Intein (Hint)" evidence="1">
    <location>
        <begin position="22"/>
        <end position="165"/>
    </location>
</feature>
<dbReference type="RefSeq" id="WP_100164820.1">
    <property type="nucleotide sequence ID" value="NZ_PGTB01000233.1"/>
</dbReference>
<keyword evidence="3" id="KW-1185">Reference proteome</keyword>
<dbReference type="Pfam" id="PF13403">
    <property type="entry name" value="Hint_2"/>
    <property type="match status" value="1"/>
</dbReference>
<gene>
    <name evidence="2" type="ORF">CVM52_23840</name>
</gene>
<sequence>MSFQGKIELPEMVPTRFTGGICEGANLRTPCGMRRIEIVRPGDLIVTRSGLQPVQMVWKRRVTREQMRLCPDLAPIRLKPRAVGPMMPQRDLLVAPDHRLLIPGFRLAGMPDTTCVLTEARKIAGSSDAIYADSAMESVTFYQLVFDRHQVLAANGLPVESFLPDAAAIAALGGEMRDALEERYPELREAPDAYPAAEFPIAAEVEYLPFYA</sequence>
<evidence type="ECO:0000313" key="2">
    <source>
        <dbReference type="EMBL" id="PJE34135.1"/>
    </source>
</evidence>
<proteinExistence type="predicted"/>
<accession>A0A2M8IUD4</accession>
<comment type="caution">
    <text evidence="2">The sequence shown here is derived from an EMBL/GenBank/DDBJ whole genome shotgun (WGS) entry which is preliminary data.</text>
</comment>
<evidence type="ECO:0000259" key="1">
    <source>
        <dbReference type="Pfam" id="PF13403"/>
    </source>
</evidence>
<dbReference type="SUPFAM" id="SSF51294">
    <property type="entry name" value="Hedgehog/intein (Hint) domain"/>
    <property type="match status" value="1"/>
</dbReference>
<dbReference type="Proteomes" id="UP000231553">
    <property type="component" value="Unassembled WGS sequence"/>
</dbReference>
<dbReference type="EMBL" id="PGTB01000233">
    <property type="protein sequence ID" value="PJE34135.1"/>
    <property type="molecule type" value="Genomic_DNA"/>
</dbReference>
<protein>
    <recommendedName>
        <fullName evidence="1">Hedgehog/Intein (Hint) domain-containing protein</fullName>
    </recommendedName>
</protein>
<evidence type="ECO:0000313" key="3">
    <source>
        <dbReference type="Proteomes" id="UP000231553"/>
    </source>
</evidence>
<dbReference type="InterPro" id="IPR036844">
    <property type="entry name" value="Hint_dom_sf"/>
</dbReference>
<organism evidence="2 3">
    <name type="scientific">Pseudooceanicola lipolyticus</name>
    <dbReference type="NCBI Taxonomy" id="2029104"/>
    <lineage>
        <taxon>Bacteria</taxon>
        <taxon>Pseudomonadati</taxon>
        <taxon>Pseudomonadota</taxon>
        <taxon>Alphaproteobacteria</taxon>
        <taxon>Rhodobacterales</taxon>
        <taxon>Paracoccaceae</taxon>
        <taxon>Pseudooceanicola</taxon>
    </lineage>
</organism>
<dbReference type="InterPro" id="IPR028992">
    <property type="entry name" value="Hedgehog/Intein_dom"/>
</dbReference>
<name>A0A2M8IUD4_9RHOB</name>
<dbReference type="OrthoDB" id="6305173at2"/>